<evidence type="ECO:0000256" key="1">
    <source>
        <dbReference type="SAM" id="MobiDB-lite"/>
    </source>
</evidence>
<name>A0A2R6NJQ4_9APHY</name>
<feature type="region of interest" description="Disordered" evidence="1">
    <location>
        <begin position="307"/>
        <end position="326"/>
    </location>
</feature>
<accession>A0A2R6NJQ4</accession>
<proteinExistence type="predicted"/>
<dbReference type="InterPro" id="IPR029058">
    <property type="entry name" value="AB_hydrolase_fold"/>
</dbReference>
<dbReference type="STRING" id="98765.A0A2R6NJQ4"/>
<organism evidence="3 4">
    <name type="scientific">Hermanssonia centrifuga</name>
    <dbReference type="NCBI Taxonomy" id="98765"/>
    <lineage>
        <taxon>Eukaryota</taxon>
        <taxon>Fungi</taxon>
        <taxon>Dikarya</taxon>
        <taxon>Basidiomycota</taxon>
        <taxon>Agaricomycotina</taxon>
        <taxon>Agaricomycetes</taxon>
        <taxon>Polyporales</taxon>
        <taxon>Meruliaceae</taxon>
        <taxon>Hermanssonia</taxon>
    </lineage>
</organism>
<dbReference type="AlphaFoldDB" id="A0A2R6NJQ4"/>
<evidence type="ECO:0000313" key="4">
    <source>
        <dbReference type="Proteomes" id="UP000186601"/>
    </source>
</evidence>
<dbReference type="OrthoDB" id="3162439at2759"/>
<dbReference type="InterPro" id="IPR018712">
    <property type="entry name" value="Tle1-like_cat"/>
</dbReference>
<evidence type="ECO:0000313" key="3">
    <source>
        <dbReference type="EMBL" id="PSR72583.1"/>
    </source>
</evidence>
<sequence length="589" mass="68025">MSEKTAVNDHLGTTVPQTEDSQPPATNTAYQDPSNCYIDAEKCTCEECNTRRKTVKQHVWITAEKDEDPCKNRRRTLVLCFDGTGDEFDHDNSNVVQLLEALRKDDHSRQLVYYQAGLGTSSNPVTNPVVPSHLARIWDMMVAKSLSSHVRDGYAFLMQNYTAGDKICMFGFSRGAYTARALAGMLHKVGLLPSGNFQQIPFAYKMYEGDDMDLIKYYKRANCREVDIDFLGVWDTVASVGLLPQYLPHVHDNDAILQLRHAIALDEHRVKFIPQFCVDPKPENLKEKKEKEETPFKVSDHIAESPQTMFPPVNSPTKESTKREEERRRIREIKEVWFTGVHCDVGGGAVKNKETVKLSGISLRWMIRECFECNTRIVFDAKALRKIGLPVCIPRESPDGKPILEPLYQMSRSDYVAQEITAQEKSVLENFDLHDLPHDYERKRDLHDAMADIHDRLKISPVWYLLEWLPWYVKKEKATVNPALTGWGSYKWTWNRGKGRKIVKREIEEGWLVHRTVLLRLYADENYAPKVRPNITAAKASRKNPTKKTKRLRALTREEWISGNNLYKHKQRAWEWVPSLKAESEKYKE</sequence>
<dbReference type="PANTHER" id="PTHR33840">
    <property type="match status" value="1"/>
</dbReference>
<reference evidence="3 4" key="1">
    <citation type="submission" date="2018-02" db="EMBL/GenBank/DDBJ databases">
        <title>Genome sequence of the basidiomycete white-rot fungus Phlebia centrifuga.</title>
        <authorList>
            <person name="Granchi Z."/>
            <person name="Peng M."/>
            <person name="de Vries R.P."/>
            <person name="Hilden K."/>
            <person name="Makela M.R."/>
            <person name="Grigoriev I."/>
            <person name="Riley R."/>
        </authorList>
    </citation>
    <scope>NUCLEOTIDE SEQUENCE [LARGE SCALE GENOMIC DNA]</scope>
    <source>
        <strain evidence="3 4">FBCC195</strain>
    </source>
</reference>
<feature type="compositionally biased region" description="Polar residues" evidence="1">
    <location>
        <begin position="14"/>
        <end position="31"/>
    </location>
</feature>
<dbReference type="PANTHER" id="PTHR33840:SF2">
    <property type="entry name" value="TLE1 PHOSPHOLIPASE DOMAIN-CONTAINING PROTEIN"/>
    <property type="match status" value="1"/>
</dbReference>
<keyword evidence="4" id="KW-1185">Reference proteome</keyword>
<dbReference type="Pfam" id="PF09994">
    <property type="entry name" value="T6SS_Tle1-like_cat"/>
    <property type="match status" value="1"/>
</dbReference>
<dbReference type="EMBL" id="MLYV02001153">
    <property type="protein sequence ID" value="PSR72583.1"/>
    <property type="molecule type" value="Genomic_DNA"/>
</dbReference>
<gene>
    <name evidence="3" type="ORF">PHLCEN_2v11576</name>
</gene>
<dbReference type="Proteomes" id="UP000186601">
    <property type="component" value="Unassembled WGS sequence"/>
</dbReference>
<dbReference type="SUPFAM" id="SSF53474">
    <property type="entry name" value="alpha/beta-Hydrolases"/>
    <property type="match status" value="1"/>
</dbReference>
<protein>
    <recommendedName>
        <fullName evidence="2">T6SS Phospholipase effector Tle1-like catalytic domain-containing protein</fullName>
    </recommendedName>
</protein>
<feature type="region of interest" description="Disordered" evidence="1">
    <location>
        <begin position="1"/>
        <end position="31"/>
    </location>
</feature>
<comment type="caution">
    <text evidence="3">The sequence shown here is derived from an EMBL/GenBank/DDBJ whole genome shotgun (WGS) entry which is preliminary data.</text>
</comment>
<feature type="domain" description="T6SS Phospholipase effector Tle1-like catalytic" evidence="2">
    <location>
        <begin position="75"/>
        <end position="369"/>
    </location>
</feature>
<evidence type="ECO:0000259" key="2">
    <source>
        <dbReference type="Pfam" id="PF09994"/>
    </source>
</evidence>